<proteinExistence type="inferred from homology"/>
<name>A0AAU9JMM7_9CILI</name>
<dbReference type="PROSITE" id="PS00411">
    <property type="entry name" value="KINESIN_MOTOR_1"/>
    <property type="match status" value="1"/>
</dbReference>
<feature type="coiled-coil region" evidence="7">
    <location>
        <begin position="659"/>
        <end position="693"/>
    </location>
</feature>
<keyword evidence="3 7" id="KW-0175">Coiled coil</keyword>
<keyword evidence="6" id="KW-0493">Microtubule</keyword>
<comment type="caution">
    <text evidence="10">The sequence shown here is derived from an EMBL/GenBank/DDBJ whole genome shotgun (WGS) entry which is preliminary data.</text>
</comment>
<evidence type="ECO:0000256" key="8">
    <source>
        <dbReference type="SAM" id="MobiDB-lite"/>
    </source>
</evidence>
<feature type="domain" description="Kinesin motor" evidence="9">
    <location>
        <begin position="9"/>
        <end position="335"/>
    </location>
</feature>
<dbReference type="InterPro" id="IPR019821">
    <property type="entry name" value="Kinesin_motor_CS"/>
</dbReference>
<dbReference type="InterPro" id="IPR027417">
    <property type="entry name" value="P-loop_NTPase"/>
</dbReference>
<reference evidence="10" key="1">
    <citation type="submission" date="2021-09" db="EMBL/GenBank/DDBJ databases">
        <authorList>
            <consortium name="AG Swart"/>
            <person name="Singh M."/>
            <person name="Singh A."/>
            <person name="Seah K."/>
            <person name="Emmerich C."/>
        </authorList>
    </citation>
    <scope>NUCLEOTIDE SEQUENCE</scope>
    <source>
        <strain evidence="10">ATCC30299</strain>
    </source>
</reference>
<feature type="compositionally biased region" description="Acidic residues" evidence="8">
    <location>
        <begin position="383"/>
        <end position="393"/>
    </location>
</feature>
<gene>
    <name evidence="10" type="ORF">BSTOLATCC_MIC36505</name>
</gene>
<protein>
    <recommendedName>
        <fullName evidence="6">Kinesin-like protein</fullName>
    </recommendedName>
</protein>
<evidence type="ECO:0000256" key="7">
    <source>
        <dbReference type="SAM" id="Coils"/>
    </source>
</evidence>
<evidence type="ECO:0000256" key="3">
    <source>
        <dbReference type="ARBA" id="ARBA00023054"/>
    </source>
</evidence>
<feature type="coiled-coil region" evidence="7">
    <location>
        <begin position="424"/>
        <end position="549"/>
    </location>
</feature>
<feature type="binding site" evidence="5">
    <location>
        <begin position="94"/>
        <end position="101"/>
    </location>
    <ligand>
        <name>ATP</name>
        <dbReference type="ChEBI" id="CHEBI:30616"/>
    </ligand>
</feature>
<feature type="compositionally biased region" description="Basic and acidic residues" evidence="8">
    <location>
        <begin position="394"/>
        <end position="404"/>
    </location>
</feature>
<keyword evidence="4 5" id="KW-0505">Motor protein</keyword>
<keyword evidence="11" id="KW-1185">Reference proteome</keyword>
<dbReference type="GO" id="GO:0005524">
    <property type="term" value="F:ATP binding"/>
    <property type="evidence" value="ECO:0007669"/>
    <property type="project" value="UniProtKB-UniRule"/>
</dbReference>
<keyword evidence="2 5" id="KW-0067">ATP-binding</keyword>
<evidence type="ECO:0000256" key="5">
    <source>
        <dbReference type="PROSITE-ProRule" id="PRU00283"/>
    </source>
</evidence>
<dbReference type="GO" id="GO:0007018">
    <property type="term" value="P:microtubule-based movement"/>
    <property type="evidence" value="ECO:0007669"/>
    <property type="project" value="InterPro"/>
</dbReference>
<dbReference type="InterPro" id="IPR036961">
    <property type="entry name" value="Kinesin_motor_dom_sf"/>
</dbReference>
<dbReference type="PANTHER" id="PTHR47968:SF75">
    <property type="entry name" value="CENTROMERE-ASSOCIATED PROTEIN E"/>
    <property type="match status" value="1"/>
</dbReference>
<dbReference type="SUPFAM" id="SSF52540">
    <property type="entry name" value="P-loop containing nucleoside triphosphate hydrolases"/>
    <property type="match status" value="1"/>
</dbReference>
<dbReference type="Pfam" id="PF00225">
    <property type="entry name" value="Kinesin"/>
    <property type="match status" value="1"/>
</dbReference>
<dbReference type="FunFam" id="3.40.850.10:FF:000082">
    <property type="entry name" value="OSM3-like kinesin"/>
    <property type="match status" value="1"/>
</dbReference>
<dbReference type="PRINTS" id="PR00380">
    <property type="entry name" value="KINESINHEAVY"/>
</dbReference>
<evidence type="ECO:0000256" key="2">
    <source>
        <dbReference type="ARBA" id="ARBA00022840"/>
    </source>
</evidence>
<evidence type="ECO:0000313" key="10">
    <source>
        <dbReference type="EMBL" id="CAG9324725.1"/>
    </source>
</evidence>
<dbReference type="PROSITE" id="PS50067">
    <property type="entry name" value="KINESIN_MOTOR_2"/>
    <property type="match status" value="1"/>
</dbReference>
<dbReference type="SMART" id="SM00129">
    <property type="entry name" value="KISc"/>
    <property type="match status" value="1"/>
</dbReference>
<evidence type="ECO:0000256" key="4">
    <source>
        <dbReference type="ARBA" id="ARBA00023175"/>
    </source>
</evidence>
<dbReference type="AlphaFoldDB" id="A0AAU9JMM7"/>
<comment type="similarity">
    <text evidence="5 6">Belongs to the TRAFAC class myosin-kinesin ATPase superfamily. Kinesin family.</text>
</comment>
<dbReference type="EMBL" id="CAJZBQ010000036">
    <property type="protein sequence ID" value="CAG9324725.1"/>
    <property type="molecule type" value="Genomic_DNA"/>
</dbReference>
<evidence type="ECO:0000313" key="11">
    <source>
        <dbReference type="Proteomes" id="UP001162131"/>
    </source>
</evidence>
<dbReference type="PANTHER" id="PTHR47968">
    <property type="entry name" value="CENTROMERE PROTEIN E"/>
    <property type="match status" value="1"/>
</dbReference>
<accession>A0AAU9JMM7</accession>
<evidence type="ECO:0000256" key="6">
    <source>
        <dbReference type="RuleBase" id="RU000394"/>
    </source>
</evidence>
<evidence type="ECO:0000256" key="1">
    <source>
        <dbReference type="ARBA" id="ARBA00022741"/>
    </source>
</evidence>
<dbReference type="CDD" id="cd01369">
    <property type="entry name" value="KISc_KHC_KIF5"/>
    <property type="match status" value="1"/>
</dbReference>
<dbReference type="GO" id="GO:0008017">
    <property type="term" value="F:microtubule binding"/>
    <property type="evidence" value="ECO:0007669"/>
    <property type="project" value="InterPro"/>
</dbReference>
<dbReference type="Proteomes" id="UP001162131">
    <property type="component" value="Unassembled WGS sequence"/>
</dbReference>
<dbReference type="InterPro" id="IPR027640">
    <property type="entry name" value="Kinesin-like_fam"/>
</dbReference>
<sequence length="751" mass="85742">MEEPDSSPNIRVICRFRPLNQKEKEMGENTSIEFCEDNKTIIINSALENQEPLRFNFDHIFTPASKQIDVYKIAAIPTVEAVMQGFNGTVFAYGQTSSGKTFTMTGVLSDPELMGIIPRMVGTVFEKISTADASVEFSVKVAYAEIYMEKIKDLLDPSKTDLKIREDKTRGIYIEDLTDRYVGSEEEVYDLMKVGTDNREVGYTHMNAGSSRSHSIFIITITQTNAQSFSTKSGRLFLVDLAGSEKIAKTGAEGKRLEEAKMINKSLTALGQVINALTDGKSTHVPYRDSKLTRVLQDSLGGNAKTSLIITCSPSPYNEDETVSTLRFGIRAKSIKNKPKINREYTVSELKLLLAQAKEELEKKEKQIKAYTRSLEKNNIPLPEEDTNNSVEEEDKKVEVDETPSKSAAQAEVIEELEAVRTELDNQNCLVQILSDQINKIQEERLDWDVMKSSLIEEKENLEGKISEFEKEIKLKEASFSLLESQNEELQRTIQVLKQQNYELDQMITTKNFEVERYLGKSKSQEDVISDLQGQVQAEREKAAKILQDFSEIQQKLNTSSEIVQSKEIESLKYEKLKELWNEEKKSLITELQSKVLKVTDIRKDLDDTRRAFKNLQALLLESDSQLRQKNEQYLKNQERLYQVLEDMITQNTLFKLDKQASESKVNKFQEKAQKLEEEVRRYKEKLLQAELKLNTLDDGRISRIPQMKLTRNQTAQLKRTIKGGVKSNLPGIHQRYYSSIDVAKAGKEDN</sequence>
<dbReference type="InterPro" id="IPR001752">
    <property type="entry name" value="Kinesin_motor_dom"/>
</dbReference>
<dbReference type="Gene3D" id="3.40.850.10">
    <property type="entry name" value="Kinesin motor domain"/>
    <property type="match status" value="1"/>
</dbReference>
<evidence type="ECO:0000259" key="9">
    <source>
        <dbReference type="PROSITE" id="PS50067"/>
    </source>
</evidence>
<keyword evidence="1 5" id="KW-0547">Nucleotide-binding</keyword>
<dbReference type="GO" id="GO:0003777">
    <property type="term" value="F:microtubule motor activity"/>
    <property type="evidence" value="ECO:0007669"/>
    <property type="project" value="InterPro"/>
</dbReference>
<dbReference type="GO" id="GO:0005874">
    <property type="term" value="C:microtubule"/>
    <property type="evidence" value="ECO:0007669"/>
    <property type="project" value="UniProtKB-KW"/>
</dbReference>
<feature type="region of interest" description="Disordered" evidence="8">
    <location>
        <begin position="377"/>
        <end position="409"/>
    </location>
</feature>
<organism evidence="10 11">
    <name type="scientific">Blepharisma stoltei</name>
    <dbReference type="NCBI Taxonomy" id="1481888"/>
    <lineage>
        <taxon>Eukaryota</taxon>
        <taxon>Sar</taxon>
        <taxon>Alveolata</taxon>
        <taxon>Ciliophora</taxon>
        <taxon>Postciliodesmatophora</taxon>
        <taxon>Heterotrichea</taxon>
        <taxon>Heterotrichida</taxon>
        <taxon>Blepharismidae</taxon>
        <taxon>Blepharisma</taxon>
    </lineage>
</organism>